<keyword evidence="2" id="KW-0004">4Fe-4S</keyword>
<sequence>MTRKIILKYSTEKADQPILASVIRETDAPINILHADLAAEGGEIFIAIDAPEEKVNEVTSLFIDHGVEVEEIKQAIQLDEDSCIECGACISLCPTDALTLDEDYSLVLDEDKCVYCEACVPACPVRALSVRKL</sequence>
<evidence type="ECO:0000256" key="4">
    <source>
        <dbReference type="ARBA" id="ARBA00022737"/>
    </source>
</evidence>
<dbReference type="InterPro" id="IPR017896">
    <property type="entry name" value="4Fe4S_Fe-S-bd"/>
</dbReference>
<evidence type="ECO:0000256" key="2">
    <source>
        <dbReference type="ARBA" id="ARBA00022485"/>
    </source>
</evidence>
<comment type="caution">
    <text evidence="9">The sequence shown here is derived from an EMBL/GenBank/DDBJ whole genome shotgun (WGS) entry which is preliminary data.</text>
</comment>
<evidence type="ECO:0000313" key="9">
    <source>
        <dbReference type="EMBL" id="KXA99842.1"/>
    </source>
</evidence>
<dbReference type="Gene3D" id="3.30.70.260">
    <property type="match status" value="1"/>
</dbReference>
<accession>A0A133V083</accession>
<dbReference type="GO" id="GO:0016491">
    <property type="term" value="F:oxidoreductase activity"/>
    <property type="evidence" value="ECO:0007669"/>
    <property type="project" value="UniProtKB-ARBA"/>
</dbReference>
<dbReference type="InterPro" id="IPR017900">
    <property type="entry name" value="4Fe4S_Fe_S_CS"/>
</dbReference>
<feature type="domain" description="4Fe-4S ferredoxin-type" evidence="8">
    <location>
        <begin position="104"/>
        <end position="133"/>
    </location>
</feature>
<dbReference type="Proteomes" id="UP000070520">
    <property type="component" value="Unassembled WGS sequence"/>
</dbReference>
<dbReference type="SUPFAM" id="SSF54862">
    <property type="entry name" value="4Fe-4S ferredoxins"/>
    <property type="match status" value="1"/>
</dbReference>
<dbReference type="PROSITE" id="PS00198">
    <property type="entry name" value="4FE4S_FER_1"/>
    <property type="match status" value="1"/>
</dbReference>
<keyword evidence="6" id="KW-0408">Iron</keyword>
<feature type="domain" description="4Fe-4S ferredoxin-type" evidence="8">
    <location>
        <begin position="74"/>
        <end position="103"/>
    </location>
</feature>
<keyword evidence="10" id="KW-1185">Reference proteome</keyword>
<gene>
    <name evidence="9" type="ORF">AKJ42_02405</name>
</gene>
<evidence type="ECO:0000259" key="8">
    <source>
        <dbReference type="PROSITE" id="PS51379"/>
    </source>
</evidence>
<dbReference type="InterPro" id="IPR045865">
    <property type="entry name" value="ACT-like_dom_sf"/>
</dbReference>
<keyword evidence="7" id="KW-0411">Iron-sulfur</keyword>
<dbReference type="InterPro" id="IPR018449">
    <property type="entry name" value="NIL_domain"/>
</dbReference>
<dbReference type="PANTHER" id="PTHR43687">
    <property type="entry name" value="ADENYLYLSULFATE REDUCTASE, BETA SUBUNIT"/>
    <property type="match status" value="1"/>
</dbReference>
<proteinExistence type="predicted"/>
<dbReference type="AlphaFoldDB" id="A0A133V083"/>
<evidence type="ECO:0000256" key="3">
    <source>
        <dbReference type="ARBA" id="ARBA00022723"/>
    </source>
</evidence>
<evidence type="ECO:0000256" key="5">
    <source>
        <dbReference type="ARBA" id="ARBA00022982"/>
    </source>
</evidence>
<reference evidence="9 10" key="1">
    <citation type="journal article" date="2016" name="Sci. Rep.">
        <title>Metabolic traits of an uncultured archaeal lineage -MSBL1- from brine pools of the Red Sea.</title>
        <authorList>
            <person name="Mwirichia R."/>
            <person name="Alam I."/>
            <person name="Rashid M."/>
            <person name="Vinu M."/>
            <person name="Ba-Alawi W."/>
            <person name="Anthony Kamau A."/>
            <person name="Kamanda Ngugi D."/>
            <person name="Goker M."/>
            <person name="Klenk H.P."/>
            <person name="Bajic V."/>
            <person name="Stingl U."/>
        </authorList>
    </citation>
    <scope>NUCLEOTIDE SEQUENCE [LARGE SCALE GENOMIC DNA]</scope>
    <source>
        <strain evidence="9">SCGC-AAA261C02</strain>
    </source>
</reference>
<evidence type="ECO:0000313" key="10">
    <source>
        <dbReference type="Proteomes" id="UP000070520"/>
    </source>
</evidence>
<dbReference type="Gene3D" id="3.30.70.20">
    <property type="match status" value="2"/>
</dbReference>
<dbReference type="GO" id="GO:0046872">
    <property type="term" value="F:metal ion binding"/>
    <property type="evidence" value="ECO:0007669"/>
    <property type="project" value="UniProtKB-KW"/>
</dbReference>
<dbReference type="Pfam" id="PF09383">
    <property type="entry name" value="NIL"/>
    <property type="match status" value="1"/>
</dbReference>
<dbReference type="SMART" id="SM00930">
    <property type="entry name" value="NIL"/>
    <property type="match status" value="1"/>
</dbReference>
<dbReference type="PROSITE" id="PS51379">
    <property type="entry name" value="4FE4S_FER_2"/>
    <property type="match status" value="2"/>
</dbReference>
<evidence type="ECO:0000256" key="6">
    <source>
        <dbReference type="ARBA" id="ARBA00023004"/>
    </source>
</evidence>
<organism evidence="9 10">
    <name type="scientific">candidate division MSBL1 archaeon SCGC-AAA261C02</name>
    <dbReference type="NCBI Taxonomy" id="1698272"/>
    <lineage>
        <taxon>Archaea</taxon>
        <taxon>Methanobacteriati</taxon>
        <taxon>Methanobacteriota</taxon>
        <taxon>candidate division MSBL1</taxon>
    </lineage>
</organism>
<dbReference type="EMBL" id="LHXW01000022">
    <property type="protein sequence ID" value="KXA99842.1"/>
    <property type="molecule type" value="Genomic_DNA"/>
</dbReference>
<keyword evidence="3" id="KW-0479">Metal-binding</keyword>
<evidence type="ECO:0000256" key="1">
    <source>
        <dbReference type="ARBA" id="ARBA00022448"/>
    </source>
</evidence>
<keyword evidence="5" id="KW-0249">Electron transport</keyword>
<keyword evidence="1" id="KW-0813">Transport</keyword>
<dbReference type="InterPro" id="IPR050572">
    <property type="entry name" value="Fe-S_Ferredoxin"/>
</dbReference>
<name>A0A133V083_9EURY</name>
<protein>
    <recommendedName>
        <fullName evidence="8">4Fe-4S ferredoxin-type domain-containing protein</fullName>
    </recommendedName>
</protein>
<keyword evidence="4" id="KW-0677">Repeat</keyword>
<dbReference type="Pfam" id="PF14697">
    <property type="entry name" value="Fer4_21"/>
    <property type="match status" value="1"/>
</dbReference>
<dbReference type="SUPFAM" id="SSF55021">
    <property type="entry name" value="ACT-like"/>
    <property type="match status" value="1"/>
</dbReference>
<dbReference type="PANTHER" id="PTHR43687:SF6">
    <property type="entry name" value="L-ASPARTATE SEMIALDEHYDE SULFURTRANSFERASE IRON-SULFUR SUBUNIT"/>
    <property type="match status" value="1"/>
</dbReference>
<evidence type="ECO:0000256" key="7">
    <source>
        <dbReference type="ARBA" id="ARBA00023014"/>
    </source>
</evidence>
<dbReference type="GO" id="GO:0051539">
    <property type="term" value="F:4 iron, 4 sulfur cluster binding"/>
    <property type="evidence" value="ECO:0007669"/>
    <property type="project" value="UniProtKB-KW"/>
</dbReference>